<dbReference type="Proteomes" id="UP000594943">
    <property type="component" value="Chromosome 1"/>
</dbReference>
<proteinExistence type="predicted"/>
<dbReference type="InterPro" id="IPR001789">
    <property type="entry name" value="Sig_transdc_resp-reg_receiver"/>
</dbReference>
<organism evidence="1 2">
    <name type="scientific">Burkholderia humptydooensis</name>
    <dbReference type="NCBI Taxonomy" id="430531"/>
    <lineage>
        <taxon>Bacteria</taxon>
        <taxon>Pseudomonadati</taxon>
        <taxon>Pseudomonadota</taxon>
        <taxon>Betaproteobacteria</taxon>
        <taxon>Burkholderiales</taxon>
        <taxon>Burkholderiaceae</taxon>
        <taxon>Burkholderia</taxon>
        <taxon>pseudomallei group</taxon>
    </lineage>
</organism>
<evidence type="ECO:0000313" key="2">
    <source>
        <dbReference type="Proteomes" id="UP000594943"/>
    </source>
</evidence>
<evidence type="ECO:0000313" key="1">
    <source>
        <dbReference type="EMBL" id="QPS42253.1"/>
    </source>
</evidence>
<dbReference type="CDD" id="cd00156">
    <property type="entry name" value="REC"/>
    <property type="match status" value="1"/>
</dbReference>
<name>A0A7U4SS74_9BURK</name>
<accession>A0A7T2WX46</accession>
<dbReference type="EMBL" id="CP065686">
    <property type="protein sequence ID" value="QPS42253.1"/>
    <property type="molecule type" value="Genomic_DNA"/>
</dbReference>
<dbReference type="InterPro" id="IPR013975">
    <property type="entry name" value="Tscrpt_reg_BetR_N"/>
</dbReference>
<dbReference type="PROSITE" id="PS50110">
    <property type="entry name" value="RESPONSE_REGULATORY"/>
    <property type="match status" value="1"/>
</dbReference>
<accession>A0A7U4SS74</accession>
<dbReference type="RefSeq" id="WP_006026883.1">
    <property type="nucleotide sequence ID" value="NZ_CP013380.1"/>
</dbReference>
<dbReference type="AlphaFoldDB" id="A0A7U4SS74"/>
<dbReference type="Pfam" id="PF08667">
    <property type="entry name" value="BetR"/>
    <property type="match status" value="1"/>
</dbReference>
<gene>
    <name evidence="1" type="ORF">I6G56_11480</name>
</gene>
<sequence>MDSHEQHSSAIQIANRIREILTKNGISKRQHANTVSRILNLSFSQAHRKLKGQSPWAIHQVNQITAEFGEDVGQLFGAPLADAAPVEGDPVDALLAIGDTRIACHAHIGEALSADQKSDLVAVRINHRWSIHAHDQAPEAPHYAVREVRIAPTVEEIRRLSIAILDDSPEAADELSKYLRAQGFNTYTYYDIDSFNEAVRDNMFDGFVVDWIIGRETSESCMTEIRQSENPDAPILVLTGQLNTSERESEIARAMRTFDILGPYEKPIRLSVIKAAFDRHFNR</sequence>
<protein>
    <submittedName>
        <fullName evidence="1">Response regulator</fullName>
    </submittedName>
</protein>
<dbReference type="SUPFAM" id="SSF52172">
    <property type="entry name" value="CheY-like"/>
    <property type="match status" value="1"/>
</dbReference>
<reference evidence="1 2" key="1">
    <citation type="submission" date="2020-12" db="EMBL/GenBank/DDBJ databases">
        <title>FDA dAtabase for Regulatory Grade micrObial Sequences (FDA-ARGOS): Supporting development and validation of Infectious Disease Dx tests.</title>
        <authorList>
            <person name="Nelson B."/>
            <person name="Plummer A."/>
            <person name="Tallon L."/>
            <person name="Sadzewicz L."/>
            <person name="Zhao X."/>
            <person name="Boylan J."/>
            <person name="Ott S."/>
            <person name="Bowen H."/>
            <person name="Vavikolanu K."/>
            <person name="Mehta A."/>
            <person name="Aluvathingal J."/>
            <person name="Nadendla S."/>
            <person name="Myers T."/>
            <person name="Yan Y."/>
            <person name="Sichtig H."/>
        </authorList>
    </citation>
    <scope>NUCLEOTIDE SEQUENCE [LARGE SCALE GENOMIC DNA]</scope>
    <source>
        <strain evidence="1 2">FDAARGOS_899</strain>
    </source>
</reference>
<dbReference type="GO" id="GO:0000160">
    <property type="term" value="P:phosphorelay signal transduction system"/>
    <property type="evidence" value="ECO:0007669"/>
    <property type="project" value="InterPro"/>
</dbReference>
<dbReference type="KEGG" id="bhg:I6G56_11480"/>
<dbReference type="InterPro" id="IPR011006">
    <property type="entry name" value="CheY-like_superfamily"/>
</dbReference>
<dbReference type="Gene3D" id="3.40.50.2300">
    <property type="match status" value="1"/>
</dbReference>